<keyword evidence="9" id="KW-1185">Reference proteome</keyword>
<feature type="domain" description="Protein kinase" evidence="7">
    <location>
        <begin position="367"/>
        <end position="632"/>
    </location>
</feature>
<evidence type="ECO:0000259" key="7">
    <source>
        <dbReference type="PROSITE" id="PS50011"/>
    </source>
</evidence>
<feature type="compositionally biased region" description="Basic and acidic residues" evidence="5">
    <location>
        <begin position="730"/>
        <end position="747"/>
    </location>
</feature>
<feature type="binding site" evidence="4">
    <location>
        <position position="397"/>
    </location>
    <ligand>
        <name>ATP</name>
        <dbReference type="ChEBI" id="CHEBI:30616"/>
    </ligand>
</feature>
<evidence type="ECO:0000256" key="5">
    <source>
        <dbReference type="SAM" id="MobiDB-lite"/>
    </source>
</evidence>
<dbReference type="PROSITE" id="PS50011">
    <property type="entry name" value="PROTEIN_KINASE_DOM"/>
    <property type="match status" value="1"/>
</dbReference>
<dbReference type="SUPFAM" id="SSF49879">
    <property type="entry name" value="SMAD/FHA domain"/>
    <property type="match status" value="1"/>
</dbReference>
<dbReference type="PROSITE" id="PS00107">
    <property type="entry name" value="PROTEIN_KINASE_ATP"/>
    <property type="match status" value="1"/>
</dbReference>
<dbReference type="InterPro" id="IPR008984">
    <property type="entry name" value="SMAD_FHA_dom_sf"/>
</dbReference>
<dbReference type="RefSeq" id="XP_018688281.1">
    <property type="nucleotide sequence ID" value="XM_018842120.1"/>
</dbReference>
<dbReference type="SMART" id="SM00240">
    <property type="entry name" value="FHA"/>
    <property type="match status" value="1"/>
</dbReference>
<accession>A0A178Z572</accession>
<feature type="compositionally biased region" description="Basic and acidic residues" evidence="5">
    <location>
        <begin position="756"/>
        <end position="780"/>
    </location>
</feature>
<dbReference type="GO" id="GO:0004672">
    <property type="term" value="F:protein kinase activity"/>
    <property type="evidence" value="ECO:0007669"/>
    <property type="project" value="InterPro"/>
</dbReference>
<dbReference type="SMART" id="SM00220">
    <property type="entry name" value="S_TKc"/>
    <property type="match status" value="1"/>
</dbReference>
<proteinExistence type="inferred from homology"/>
<evidence type="ECO:0000313" key="9">
    <source>
        <dbReference type="Proteomes" id="UP000078343"/>
    </source>
</evidence>
<name>A0A178Z572_9EURO</name>
<feature type="region of interest" description="Disordered" evidence="5">
    <location>
        <begin position="686"/>
        <end position="780"/>
    </location>
</feature>
<evidence type="ECO:0000313" key="8">
    <source>
        <dbReference type="EMBL" id="OAP54914.1"/>
    </source>
</evidence>
<feature type="domain" description="FHA" evidence="6">
    <location>
        <begin position="276"/>
        <end position="328"/>
    </location>
</feature>
<dbReference type="PANTHER" id="PTHR24347">
    <property type="entry name" value="SERINE/THREONINE-PROTEIN KINASE"/>
    <property type="match status" value="1"/>
</dbReference>
<evidence type="ECO:0000259" key="6">
    <source>
        <dbReference type="PROSITE" id="PS50006"/>
    </source>
</evidence>
<sequence length="780" mass="88064">MEWKGAESDIKVDDSSAISGLEFDSLIQNSFRAADAALASALVSLQLNPSLYTDHKPSTLPFLSPNGNLPVVTSGLISVGVSVGVMGPRKEKSSLKRNRHSTGEDQEIKKPRRSQRISSQSQQDPHHTPIKNQYLPSPLTNHESTVTETFKEHTATPPEGRPSQIRHVTPVASPPLLPQSSPPQDTQPLSQFIYPPRDIEPDLNDDDGTWGYLFPMTGNGHRLQMKRRAFCPAPAKPLEVSRQTVKSKKRGKKELIEAEAEYEHEKTDKGFPASGYLIGRHPECDMILDIPTVSNRHCLIFNETRNGDSVAILEDLSSNGTFVNEAFLGRNKRRQLEDGDEITILDEARFVFRYPRSRDSSAFNSRYRILQQLGKGHFATVYLCVERSTGFKFAVKKFERRMGESQRSQTEGLEQEIAVLMSVSHPNVLCLKETFDEPDGVYLVLELAAEGELFNLIVTKQKLTEAETRKIFIQLFQGTKYLHERNIVHRDIKPENILLTDKNLSVKLADFGLAKIIGEESFTTTLCGTPSYVAPEILENTRHRRYTRAVDVWSLGVVLYICLCGFPPFSDELYSRENPYTLAQQIKMGRFDYPSPYWDSIGDPALDLIDRMLTVDVEKRITIDQCLEHPWTRNLGYINPADSLDGLTGQMSAFDFSKRKVQRERTLLANINDVKVSKVVDLNGGQQIQGQTPHIPGSPAHVKIWDKNPSGKNTRMSPPRDNNKGKKQKYKENGNKEEHPAANRQQDEFMQMGGKGDMRLFEDDVSSRYLPEEVPKGRKK</sequence>
<dbReference type="GO" id="GO:0005524">
    <property type="term" value="F:ATP binding"/>
    <property type="evidence" value="ECO:0007669"/>
    <property type="project" value="UniProtKB-UniRule"/>
</dbReference>
<dbReference type="Gene3D" id="1.10.510.10">
    <property type="entry name" value="Transferase(Phosphotransferase) domain 1"/>
    <property type="match status" value="1"/>
</dbReference>
<dbReference type="CDD" id="cd05117">
    <property type="entry name" value="STKc_CAMK"/>
    <property type="match status" value="1"/>
</dbReference>
<dbReference type="FunFam" id="1.10.510.10:FF:001380">
    <property type="entry name" value="Checkpoint kinase 2-like protein"/>
    <property type="match status" value="1"/>
</dbReference>
<dbReference type="InterPro" id="IPR017441">
    <property type="entry name" value="Protein_kinase_ATP_BS"/>
</dbReference>
<feature type="compositionally biased region" description="Polar residues" evidence="5">
    <location>
        <begin position="130"/>
        <end position="148"/>
    </location>
</feature>
<dbReference type="Gene3D" id="2.60.200.20">
    <property type="match status" value="1"/>
</dbReference>
<dbReference type="EMBL" id="LVYI01000012">
    <property type="protein sequence ID" value="OAP54914.1"/>
    <property type="molecule type" value="Genomic_DNA"/>
</dbReference>
<comment type="similarity">
    <text evidence="1">Belongs to the protein kinase superfamily. CAMK Ser/Thr protein kinase family. CHEK2 subfamily.</text>
</comment>
<dbReference type="Pfam" id="PF00069">
    <property type="entry name" value="Pkinase"/>
    <property type="match status" value="1"/>
</dbReference>
<dbReference type="Proteomes" id="UP000078343">
    <property type="component" value="Unassembled WGS sequence"/>
</dbReference>
<dbReference type="PROSITE" id="PS50006">
    <property type="entry name" value="FHA_DOMAIN"/>
    <property type="match status" value="1"/>
</dbReference>
<evidence type="ECO:0008006" key="10">
    <source>
        <dbReference type="Google" id="ProtNLM"/>
    </source>
</evidence>
<dbReference type="InterPro" id="IPR000719">
    <property type="entry name" value="Prot_kinase_dom"/>
</dbReference>
<dbReference type="InterPro" id="IPR000253">
    <property type="entry name" value="FHA_dom"/>
</dbReference>
<evidence type="ECO:0000256" key="4">
    <source>
        <dbReference type="PROSITE-ProRule" id="PRU10141"/>
    </source>
</evidence>
<dbReference type="GeneID" id="30014782"/>
<feature type="region of interest" description="Disordered" evidence="5">
    <location>
        <begin position="88"/>
        <end position="192"/>
    </location>
</feature>
<dbReference type="AlphaFoldDB" id="A0A178Z572"/>
<feature type="compositionally biased region" description="Low complexity" evidence="5">
    <location>
        <begin position="182"/>
        <end position="191"/>
    </location>
</feature>
<dbReference type="SUPFAM" id="SSF56112">
    <property type="entry name" value="Protein kinase-like (PK-like)"/>
    <property type="match status" value="1"/>
</dbReference>
<evidence type="ECO:0000256" key="1">
    <source>
        <dbReference type="ARBA" id="ARBA00005575"/>
    </source>
</evidence>
<dbReference type="OrthoDB" id="407410at2759"/>
<protein>
    <recommendedName>
        <fullName evidence="10">CAMK protein kinase</fullName>
    </recommendedName>
</protein>
<evidence type="ECO:0000256" key="2">
    <source>
        <dbReference type="ARBA" id="ARBA00022741"/>
    </source>
</evidence>
<dbReference type="PROSITE" id="PS00108">
    <property type="entry name" value="PROTEIN_KINASE_ST"/>
    <property type="match status" value="1"/>
</dbReference>
<keyword evidence="2 4" id="KW-0547">Nucleotide-binding</keyword>
<feature type="compositionally biased region" description="Pro residues" evidence="5">
    <location>
        <begin position="172"/>
        <end position="181"/>
    </location>
</feature>
<dbReference type="InterPro" id="IPR008271">
    <property type="entry name" value="Ser/Thr_kinase_AS"/>
</dbReference>
<gene>
    <name evidence="8" type="ORF">AYL99_10614</name>
</gene>
<reference evidence="8 9" key="1">
    <citation type="submission" date="2016-04" db="EMBL/GenBank/DDBJ databases">
        <title>Draft genome of Fonsecaea erecta CBS 125763.</title>
        <authorList>
            <person name="Weiss V.A."/>
            <person name="Vicente V.A."/>
            <person name="Raittz R.T."/>
            <person name="Moreno L.F."/>
            <person name="De Souza E.M."/>
            <person name="Pedrosa F.O."/>
            <person name="Steffens M.B."/>
            <person name="Faoro H."/>
            <person name="Tadra-Sfeir M.Z."/>
            <person name="Najafzadeh M.J."/>
            <person name="Felipe M.S."/>
            <person name="Teixeira M."/>
            <person name="Sun J."/>
            <person name="Xi L."/>
            <person name="Gomes R."/>
            <person name="De Azevedo C.M."/>
            <person name="Salgado C.G."/>
            <person name="Da Silva M.B."/>
            <person name="Nascimento M.F."/>
            <person name="Queiroz-Telles F."/>
            <person name="Attili D.S."/>
            <person name="Gorbushina A."/>
        </authorList>
    </citation>
    <scope>NUCLEOTIDE SEQUENCE [LARGE SCALE GENOMIC DNA]</scope>
    <source>
        <strain evidence="8 9">CBS 125763</strain>
    </source>
</reference>
<dbReference type="InterPro" id="IPR011009">
    <property type="entry name" value="Kinase-like_dom_sf"/>
</dbReference>
<organism evidence="8 9">
    <name type="scientific">Fonsecaea erecta</name>
    <dbReference type="NCBI Taxonomy" id="1367422"/>
    <lineage>
        <taxon>Eukaryota</taxon>
        <taxon>Fungi</taxon>
        <taxon>Dikarya</taxon>
        <taxon>Ascomycota</taxon>
        <taxon>Pezizomycotina</taxon>
        <taxon>Eurotiomycetes</taxon>
        <taxon>Chaetothyriomycetidae</taxon>
        <taxon>Chaetothyriales</taxon>
        <taxon>Herpotrichiellaceae</taxon>
        <taxon>Fonsecaea</taxon>
    </lineage>
</organism>
<dbReference type="FunFam" id="3.30.200.20:FF:000841">
    <property type="entry name" value="Checkpoint kinase 2-like protein"/>
    <property type="match status" value="1"/>
</dbReference>
<dbReference type="Pfam" id="PF00498">
    <property type="entry name" value="FHA"/>
    <property type="match status" value="1"/>
</dbReference>
<comment type="caution">
    <text evidence="8">The sequence shown here is derived from an EMBL/GenBank/DDBJ whole genome shotgun (WGS) entry which is preliminary data.</text>
</comment>
<keyword evidence="3 4" id="KW-0067">ATP-binding</keyword>
<dbReference type="STRING" id="1367422.A0A178Z572"/>
<evidence type="ECO:0000256" key="3">
    <source>
        <dbReference type="ARBA" id="ARBA00022840"/>
    </source>
</evidence>